<evidence type="ECO:0000259" key="4">
    <source>
        <dbReference type="PROSITE" id="PS50893"/>
    </source>
</evidence>
<dbReference type="InterPro" id="IPR003439">
    <property type="entry name" value="ABC_transporter-like_ATP-bd"/>
</dbReference>
<dbReference type="InterPro" id="IPR050153">
    <property type="entry name" value="Metal_Ion_Import_ABC"/>
</dbReference>
<evidence type="ECO:0000256" key="1">
    <source>
        <dbReference type="ARBA" id="ARBA00022448"/>
    </source>
</evidence>
<sequence length="236" mass="25964">MLKIEQLQIIYENFGLDVENAGFSKGLNIVLGPNGGGKSSFMQGVVGYGQPDIEQRRIYWNSQPLEGVEAVISYLPQENPRFKIIVADYLTMTAGNVSHAACSAAVENFDIAQLTGRSIEDLSGGEFKRVQCAQVSLENKPVIMIDEIEQGLDLKYQHEMMKWLRDEGNCRTVITSMHDAALALTYADTITLMKEGRITGPMPPWAVTSEMISACYGLPLKIESKAGIALVYHSGL</sequence>
<accession>A0A558ASN0</accession>
<keyword evidence="6" id="KW-1185">Reference proteome</keyword>
<dbReference type="PANTHER" id="PTHR42734">
    <property type="entry name" value="METAL TRANSPORT SYSTEM ATP-BINDING PROTEIN TM_0124-RELATED"/>
    <property type="match status" value="1"/>
</dbReference>
<dbReference type="Proteomes" id="UP000315103">
    <property type="component" value="Unassembled WGS sequence"/>
</dbReference>
<feature type="domain" description="ABC transporter" evidence="4">
    <location>
        <begin position="1"/>
        <end position="220"/>
    </location>
</feature>
<dbReference type="Pfam" id="PF00005">
    <property type="entry name" value="ABC_tran"/>
    <property type="match status" value="1"/>
</dbReference>
<dbReference type="EMBL" id="VMSJ01000004">
    <property type="protein sequence ID" value="TVT27264.1"/>
    <property type="molecule type" value="Genomic_DNA"/>
</dbReference>
<dbReference type="GO" id="GO:0005524">
    <property type="term" value="F:ATP binding"/>
    <property type="evidence" value="ECO:0007669"/>
    <property type="project" value="UniProtKB-KW"/>
</dbReference>
<organism evidence="5 6">
    <name type="scientific">Salinicoccus cyprini</name>
    <dbReference type="NCBI Taxonomy" id="2493691"/>
    <lineage>
        <taxon>Bacteria</taxon>
        <taxon>Bacillati</taxon>
        <taxon>Bacillota</taxon>
        <taxon>Bacilli</taxon>
        <taxon>Bacillales</taxon>
        <taxon>Staphylococcaceae</taxon>
        <taxon>Salinicoccus</taxon>
    </lineage>
</organism>
<dbReference type="SMART" id="SM00382">
    <property type="entry name" value="AAA"/>
    <property type="match status" value="1"/>
</dbReference>
<evidence type="ECO:0000313" key="6">
    <source>
        <dbReference type="Proteomes" id="UP000315103"/>
    </source>
</evidence>
<dbReference type="SUPFAM" id="SSF52540">
    <property type="entry name" value="P-loop containing nucleoside triphosphate hydrolases"/>
    <property type="match status" value="1"/>
</dbReference>
<dbReference type="RefSeq" id="WP_145289202.1">
    <property type="nucleotide sequence ID" value="NZ_VMSJ01000004.1"/>
</dbReference>
<dbReference type="PANTHER" id="PTHR42734:SF20">
    <property type="entry name" value="ABC-TYPE IRON(III)-SIDEROPHORE TRANSPORT SYSTEM, ATPASE COMPONENT"/>
    <property type="match status" value="1"/>
</dbReference>
<dbReference type="InterPro" id="IPR003593">
    <property type="entry name" value="AAA+_ATPase"/>
</dbReference>
<gene>
    <name evidence="5" type="ORF">FO441_09455</name>
</gene>
<dbReference type="InterPro" id="IPR027417">
    <property type="entry name" value="P-loop_NTPase"/>
</dbReference>
<keyword evidence="1" id="KW-0813">Transport</keyword>
<proteinExistence type="predicted"/>
<evidence type="ECO:0000256" key="3">
    <source>
        <dbReference type="ARBA" id="ARBA00022840"/>
    </source>
</evidence>
<dbReference type="PROSITE" id="PS50893">
    <property type="entry name" value="ABC_TRANSPORTER_2"/>
    <property type="match status" value="1"/>
</dbReference>
<comment type="caution">
    <text evidence="5">The sequence shown here is derived from an EMBL/GenBank/DDBJ whole genome shotgun (WGS) entry which is preliminary data.</text>
</comment>
<keyword evidence="2" id="KW-0547">Nucleotide-binding</keyword>
<keyword evidence="3 5" id="KW-0067">ATP-binding</keyword>
<dbReference type="AlphaFoldDB" id="A0A558ASN0"/>
<evidence type="ECO:0000313" key="5">
    <source>
        <dbReference type="EMBL" id="TVT27264.1"/>
    </source>
</evidence>
<dbReference type="GO" id="GO:0016887">
    <property type="term" value="F:ATP hydrolysis activity"/>
    <property type="evidence" value="ECO:0007669"/>
    <property type="project" value="InterPro"/>
</dbReference>
<name>A0A558ASN0_9STAP</name>
<evidence type="ECO:0000256" key="2">
    <source>
        <dbReference type="ARBA" id="ARBA00022741"/>
    </source>
</evidence>
<dbReference type="Gene3D" id="3.40.50.300">
    <property type="entry name" value="P-loop containing nucleotide triphosphate hydrolases"/>
    <property type="match status" value="1"/>
</dbReference>
<reference evidence="5 6" key="1">
    <citation type="submission" date="2019-07" db="EMBL/GenBank/DDBJ databases">
        <title>Salinicoccus cyprini sp. nov., isolated from gastro-intestinal tract of mirror carp, Cyprinus carpio var. specularis, collected from Gobind Sagar Reservoir, Himachal Pradesh, India.</title>
        <authorList>
            <person name="Talwar C."/>
            <person name="Singh A.K."/>
            <person name="Lal R."/>
            <person name="Negi R.K."/>
        </authorList>
    </citation>
    <scope>NUCLEOTIDE SEQUENCE [LARGE SCALE GENOMIC DNA]</scope>
    <source>
        <strain evidence="5 6">CT19</strain>
    </source>
</reference>
<dbReference type="OrthoDB" id="2388170at2"/>
<protein>
    <submittedName>
        <fullName evidence="5">ABC transporter ATP-binding protein</fullName>
    </submittedName>
</protein>